<feature type="non-terminal residue" evidence="2">
    <location>
        <position position="1"/>
    </location>
</feature>
<dbReference type="EMBL" id="GBIH01000998">
    <property type="protein sequence ID" value="JAC93712.1"/>
    <property type="molecule type" value="mRNA"/>
</dbReference>
<organism evidence="2">
    <name type="scientific">Ixodes ricinus</name>
    <name type="common">Common tick</name>
    <name type="synonym">Acarus ricinus</name>
    <dbReference type="NCBI Taxonomy" id="34613"/>
    <lineage>
        <taxon>Eukaryota</taxon>
        <taxon>Metazoa</taxon>
        <taxon>Ecdysozoa</taxon>
        <taxon>Arthropoda</taxon>
        <taxon>Chelicerata</taxon>
        <taxon>Arachnida</taxon>
        <taxon>Acari</taxon>
        <taxon>Parasitiformes</taxon>
        <taxon>Ixodida</taxon>
        <taxon>Ixodoidea</taxon>
        <taxon>Ixodidae</taxon>
        <taxon>Ixodinae</taxon>
        <taxon>Ixodes</taxon>
    </lineage>
</organism>
<proteinExistence type="evidence at transcript level"/>
<sequence>GPADSLPSVPGETGTTSDHQPQDPGAIPVSSQTGDDPSMEQGSDCGSAATPSEQGELRPRGNQANRSPSRGSRERSRTQTPTVRTGVSDVKRKKLEPGVTLRK</sequence>
<name>A0A090XA25_IXORI</name>
<feature type="region of interest" description="Disordered" evidence="1">
    <location>
        <begin position="1"/>
        <end position="103"/>
    </location>
</feature>
<evidence type="ECO:0000256" key="1">
    <source>
        <dbReference type="SAM" id="MobiDB-lite"/>
    </source>
</evidence>
<accession>A0A090XA25</accession>
<protein>
    <submittedName>
        <fullName evidence="2">Uncharacterized protein</fullName>
    </submittedName>
</protein>
<reference evidence="2" key="1">
    <citation type="journal article" date="2015" name="PLoS Negl. Trop. Dis.">
        <title>Deep Sequencing Analysis of the Ixodes ricinus Haemocytome.</title>
        <authorList>
            <person name="Kotsyfakis M."/>
            <person name="Kopacek P."/>
            <person name="Franta Z."/>
            <person name="Pedra J.H."/>
            <person name="Ribeiro J.M."/>
        </authorList>
    </citation>
    <scope>NUCLEOTIDE SEQUENCE</scope>
</reference>
<evidence type="ECO:0000313" key="2">
    <source>
        <dbReference type="EMBL" id="JAC93712.1"/>
    </source>
</evidence>
<dbReference type="AlphaFoldDB" id="A0A090XA25"/>